<accession>A0A183EBB2</accession>
<dbReference type="InterPro" id="IPR041496">
    <property type="entry name" value="YitH/HolE_GNAT"/>
</dbReference>
<dbReference type="Gene3D" id="3.40.630.90">
    <property type="match status" value="1"/>
</dbReference>
<reference evidence="2" key="1">
    <citation type="submission" date="2016-06" db="UniProtKB">
        <authorList>
            <consortium name="WormBaseParasite"/>
        </authorList>
    </citation>
    <scope>IDENTIFICATION</scope>
</reference>
<dbReference type="PANTHER" id="PTHR47237">
    <property type="entry name" value="SLL0310 PROTEIN"/>
    <property type="match status" value="1"/>
</dbReference>
<dbReference type="AlphaFoldDB" id="A0A183EBB2"/>
<proteinExistence type="predicted"/>
<dbReference type="WBParaSite" id="GPUH_0001827801-mRNA-1">
    <property type="protein sequence ID" value="GPUH_0001827801-mRNA-1"/>
    <property type="gene ID" value="GPUH_0001827801"/>
</dbReference>
<name>A0A183EBB2_9BILA</name>
<feature type="domain" description="YitH/HolE acetyltransferase (GNAT)" evidence="1">
    <location>
        <begin position="3"/>
        <end position="78"/>
    </location>
</feature>
<evidence type="ECO:0000313" key="2">
    <source>
        <dbReference type="WBParaSite" id="GPUH_0001827801-mRNA-1"/>
    </source>
</evidence>
<protein>
    <submittedName>
        <fullName evidence="2">Acetyltransf_18 domain-containing protein</fullName>
    </submittedName>
</protein>
<dbReference type="Pfam" id="PF18014">
    <property type="entry name" value="Acetyltransf_18"/>
    <property type="match status" value="1"/>
</dbReference>
<sequence length="179" mass="20022">LATFDSSVTGLKRDLWLKQWLGQENFDVFVAFKQNQLVGYGCSREVAGGYVLPIVVGPLYASDAETACALLYASLKKYYNPDEDYDWDPDVFAVYRRDVHFVVPEQNEQMMEVMLKLKGQTGTLAKNRLHYANRNIAAPMRDALTGGILGTFQTQATGSLPDVDFKKIFAVSDLHMAVV</sequence>
<dbReference type="PANTHER" id="PTHR47237:SF1">
    <property type="entry name" value="SLL0310 PROTEIN"/>
    <property type="match status" value="1"/>
</dbReference>
<dbReference type="InterPro" id="IPR052729">
    <property type="entry name" value="Acyl/Acetyltrans_Enzymes"/>
</dbReference>
<evidence type="ECO:0000259" key="1">
    <source>
        <dbReference type="Pfam" id="PF18014"/>
    </source>
</evidence>
<organism evidence="2">
    <name type="scientific">Gongylonema pulchrum</name>
    <dbReference type="NCBI Taxonomy" id="637853"/>
    <lineage>
        <taxon>Eukaryota</taxon>
        <taxon>Metazoa</taxon>
        <taxon>Ecdysozoa</taxon>
        <taxon>Nematoda</taxon>
        <taxon>Chromadorea</taxon>
        <taxon>Rhabditida</taxon>
        <taxon>Spirurina</taxon>
        <taxon>Spiruromorpha</taxon>
        <taxon>Spiruroidea</taxon>
        <taxon>Gongylonematidae</taxon>
        <taxon>Gongylonema</taxon>
    </lineage>
</organism>